<dbReference type="InterPro" id="IPR025638">
    <property type="entry name" value="DUF4336"/>
</dbReference>
<dbReference type="Proteomes" id="UP000236742">
    <property type="component" value="Unassembled WGS sequence"/>
</dbReference>
<dbReference type="Pfam" id="PF14234">
    <property type="entry name" value="DUF4336"/>
    <property type="match status" value="1"/>
</dbReference>
<accession>A0A1H5RWM3</accession>
<dbReference type="PANTHER" id="PTHR33835">
    <property type="entry name" value="YALI0C07656P"/>
    <property type="match status" value="1"/>
</dbReference>
<protein>
    <recommendedName>
        <fullName evidence="3">DUF4336 domain-containing protein</fullName>
    </recommendedName>
</protein>
<dbReference type="SUPFAM" id="SSF56281">
    <property type="entry name" value="Metallo-hydrolase/oxidoreductase"/>
    <property type="match status" value="1"/>
</dbReference>
<proteinExistence type="predicted"/>
<reference evidence="1 2" key="1">
    <citation type="submission" date="2016-10" db="EMBL/GenBank/DDBJ databases">
        <authorList>
            <person name="de Groot N.N."/>
        </authorList>
    </citation>
    <scope>NUCLEOTIDE SEQUENCE [LARGE SCALE GENOMIC DNA]</scope>
    <source>
        <strain evidence="1 2">DSM 23413</strain>
    </source>
</reference>
<dbReference type="InterPro" id="IPR036866">
    <property type="entry name" value="RibonucZ/Hydroxyglut_hydro"/>
</dbReference>
<evidence type="ECO:0008006" key="3">
    <source>
        <dbReference type="Google" id="ProtNLM"/>
    </source>
</evidence>
<dbReference type="PANTHER" id="PTHR33835:SF1">
    <property type="entry name" value="METALLO-BETA-LACTAMASE DOMAIN-CONTAINING PROTEIN"/>
    <property type="match status" value="1"/>
</dbReference>
<evidence type="ECO:0000313" key="1">
    <source>
        <dbReference type="EMBL" id="SEF42514.1"/>
    </source>
</evidence>
<dbReference type="OrthoDB" id="450111at2"/>
<name>A0A1H5RWM3_9RHOB</name>
<dbReference type="RefSeq" id="WP_104006242.1">
    <property type="nucleotide sequence ID" value="NZ_FNVD01000001.1"/>
</dbReference>
<gene>
    <name evidence="1" type="ORF">SAMN05421751_101197</name>
</gene>
<dbReference type="EMBL" id="FNVD01000001">
    <property type="protein sequence ID" value="SEF42514.1"/>
    <property type="molecule type" value="Genomic_DNA"/>
</dbReference>
<keyword evidence="2" id="KW-1185">Reference proteome</keyword>
<organism evidence="1 2">
    <name type="scientific">Jhaorihella thermophila</name>
    <dbReference type="NCBI Taxonomy" id="488547"/>
    <lineage>
        <taxon>Bacteria</taxon>
        <taxon>Pseudomonadati</taxon>
        <taxon>Pseudomonadota</taxon>
        <taxon>Alphaproteobacteria</taxon>
        <taxon>Rhodobacterales</taxon>
        <taxon>Paracoccaceae</taxon>
        <taxon>Jhaorihella</taxon>
    </lineage>
</organism>
<evidence type="ECO:0000313" key="2">
    <source>
        <dbReference type="Proteomes" id="UP000236742"/>
    </source>
</evidence>
<dbReference type="AlphaFoldDB" id="A0A1H5RWM3"/>
<sequence>MTGYEPLNFLKPVAPDIWIIDGPAIRFYGMPFPTRATVVRLHNGDLWVHSPTHLTEDLVADLRALGPVRHLIAPNWIHYAWVEYWQAAFEEAEAWAAPGVLQRARRHGKALRFDHELGDAAPPEWAGQIDQMMVKGSAVHREVVFFHCASRTLILTDLIENFEPSKCPWWMRPLLRLGGIADPDGSMPRDMRLTFRKGRAELRAAVETMIGWSPERIILAHGRWYDRRRRGRVETGLSLRSVTLLRSHRDGGLSGRSSLPPIPCALSGAARSEVRTPKGSRFAGG</sequence>